<feature type="signal peptide" evidence="1">
    <location>
        <begin position="1"/>
        <end position="35"/>
    </location>
</feature>
<gene>
    <name evidence="3" type="ORF">SAMEA3906487_01040</name>
</gene>
<dbReference type="RefSeq" id="WP_051348236.1">
    <property type="nucleotide sequence ID" value="NZ_CP016340.1"/>
</dbReference>
<dbReference type="PATRIC" id="fig|123899.6.peg.1020"/>
<keyword evidence="1" id="KW-0732">Signal</keyword>
<dbReference type="Pfam" id="PF03625">
    <property type="entry name" value="DUF302"/>
    <property type="match status" value="1"/>
</dbReference>
<dbReference type="InterPro" id="IPR005180">
    <property type="entry name" value="DUF302"/>
</dbReference>
<dbReference type="Proteomes" id="UP000076825">
    <property type="component" value="Chromosome 1"/>
</dbReference>
<name>A0A157SC28_9BORD</name>
<dbReference type="KEGG" id="btrm:SAMEA390648701040"/>
<dbReference type="Gene3D" id="3.30.310.70">
    <property type="entry name" value="TT1751-like domain"/>
    <property type="match status" value="1"/>
</dbReference>
<reference evidence="3 4" key="1">
    <citation type="submission" date="2016-04" db="EMBL/GenBank/DDBJ databases">
        <authorList>
            <consortium name="Pathogen Informatics"/>
        </authorList>
    </citation>
    <scope>NUCLEOTIDE SEQUENCE [LARGE SCALE GENOMIC DNA]</scope>
    <source>
        <strain evidence="3 4">H044680328</strain>
    </source>
</reference>
<evidence type="ECO:0000313" key="4">
    <source>
        <dbReference type="Proteomes" id="UP000076825"/>
    </source>
</evidence>
<dbReference type="GeneID" id="56587556"/>
<dbReference type="CDD" id="cd14797">
    <property type="entry name" value="DUF302"/>
    <property type="match status" value="1"/>
</dbReference>
<proteinExistence type="predicted"/>
<dbReference type="STRING" id="123899.SAMEA3906487_01040"/>
<dbReference type="PANTHER" id="PTHR38342">
    <property type="entry name" value="SLR5037 PROTEIN"/>
    <property type="match status" value="1"/>
</dbReference>
<evidence type="ECO:0000313" key="3">
    <source>
        <dbReference type="EMBL" id="SAI67998.1"/>
    </source>
</evidence>
<dbReference type="SUPFAM" id="SSF103247">
    <property type="entry name" value="TT1751-like"/>
    <property type="match status" value="1"/>
</dbReference>
<dbReference type="OrthoDB" id="9799367at2"/>
<feature type="chain" id="PRO_5009816760" evidence="1">
    <location>
        <begin position="36"/>
        <end position="158"/>
    </location>
</feature>
<keyword evidence="4" id="KW-1185">Reference proteome</keyword>
<dbReference type="PANTHER" id="PTHR38342:SF2">
    <property type="entry name" value="INNER MEMBRANE OR EXPORTED"/>
    <property type="match status" value="1"/>
</dbReference>
<dbReference type="InterPro" id="IPR035923">
    <property type="entry name" value="TT1751-like_sf"/>
</dbReference>
<protein>
    <submittedName>
        <fullName evidence="3">Uncharacterized conserved protein</fullName>
    </submittedName>
</protein>
<accession>A0A157SC28</accession>
<evidence type="ECO:0000259" key="2">
    <source>
        <dbReference type="Pfam" id="PF03625"/>
    </source>
</evidence>
<organism evidence="3 4">
    <name type="scientific">Bordetella trematum</name>
    <dbReference type="NCBI Taxonomy" id="123899"/>
    <lineage>
        <taxon>Bacteria</taxon>
        <taxon>Pseudomonadati</taxon>
        <taxon>Pseudomonadota</taxon>
        <taxon>Betaproteobacteria</taxon>
        <taxon>Burkholderiales</taxon>
        <taxon>Alcaligenaceae</taxon>
        <taxon>Bordetella</taxon>
    </lineage>
</organism>
<evidence type="ECO:0000256" key="1">
    <source>
        <dbReference type="SAM" id="SignalP"/>
    </source>
</evidence>
<dbReference type="AlphaFoldDB" id="A0A157SC28"/>
<sequence>MPVSTPSLPVRKTVTRLGLAAAALTLALGAGLAQAHEALVKFNSARNFDDTVASLRQGLTAQGMTIFGEVDHAAAAAQVGLKMPPTTVLIFGNPKVGTPLMLAAPDVALDLPLRALVRERDGRVEVLMHPVGNLALPHDLSNRLAPAIELVGKRVAQP</sequence>
<dbReference type="eggNOG" id="COG3439">
    <property type="taxonomic scope" value="Bacteria"/>
</dbReference>
<dbReference type="EMBL" id="LT546645">
    <property type="protein sequence ID" value="SAI67998.1"/>
    <property type="molecule type" value="Genomic_DNA"/>
</dbReference>
<feature type="domain" description="DUF302" evidence="2">
    <location>
        <begin position="70"/>
        <end position="129"/>
    </location>
</feature>